<gene>
    <name evidence="16" type="ORF">BJ322DRAFT_27007</name>
</gene>
<keyword evidence="6" id="KW-0999">Mitochondrion inner membrane</keyword>
<feature type="compositionally biased region" description="Acidic residues" evidence="12">
    <location>
        <begin position="390"/>
        <end position="400"/>
    </location>
</feature>
<dbReference type="PROSITE" id="PS50222">
    <property type="entry name" value="EF_HAND_2"/>
    <property type="match status" value="1"/>
</dbReference>
<dbReference type="GO" id="GO:0005743">
    <property type="term" value="C:mitochondrial inner membrane"/>
    <property type="evidence" value="ECO:0007669"/>
    <property type="project" value="UniProtKB-SubCell"/>
</dbReference>
<dbReference type="PANTHER" id="PTHR14009">
    <property type="entry name" value="LEUCINE ZIPPER-EF-HAND CONTAINING TRANSMEMBRANE PROTEIN"/>
    <property type="match status" value="1"/>
</dbReference>
<dbReference type="InterPro" id="IPR044202">
    <property type="entry name" value="LETM1/MDM38-like"/>
</dbReference>
<evidence type="ECO:0000256" key="4">
    <source>
        <dbReference type="ARBA" id="ARBA00022449"/>
    </source>
</evidence>
<dbReference type="EMBL" id="WIUZ02000001">
    <property type="protein sequence ID" value="KAF9792255.1"/>
    <property type="molecule type" value="Genomic_DNA"/>
</dbReference>
<keyword evidence="7 13" id="KW-1133">Transmembrane helix</keyword>
<name>A0A9P6LBC7_9AGAM</name>
<protein>
    <recommendedName>
        <fullName evidence="3">Mitochondrial proton/calcium exchanger protein</fullName>
    </recommendedName>
    <alternativeName>
        <fullName evidence="10">Leucine zipper-EF-hand-containing transmembrane protein 1</fullName>
    </alternativeName>
</protein>
<comment type="subcellular location">
    <subcellularLocation>
        <location evidence="1">Mitochondrion inner membrane</location>
        <topology evidence="1">Single-pass membrane protein</topology>
    </subcellularLocation>
</comment>
<reference evidence="16" key="1">
    <citation type="journal article" date="2020" name="Nat. Commun.">
        <title>Large-scale genome sequencing of mycorrhizal fungi provides insights into the early evolution of symbiotic traits.</title>
        <authorList>
            <person name="Miyauchi S."/>
            <person name="Kiss E."/>
            <person name="Kuo A."/>
            <person name="Drula E."/>
            <person name="Kohler A."/>
            <person name="Sanchez-Garcia M."/>
            <person name="Morin E."/>
            <person name="Andreopoulos B."/>
            <person name="Barry K.W."/>
            <person name="Bonito G."/>
            <person name="Buee M."/>
            <person name="Carver A."/>
            <person name="Chen C."/>
            <person name="Cichocki N."/>
            <person name="Clum A."/>
            <person name="Culley D."/>
            <person name="Crous P.W."/>
            <person name="Fauchery L."/>
            <person name="Girlanda M."/>
            <person name="Hayes R.D."/>
            <person name="Keri Z."/>
            <person name="LaButti K."/>
            <person name="Lipzen A."/>
            <person name="Lombard V."/>
            <person name="Magnuson J."/>
            <person name="Maillard F."/>
            <person name="Murat C."/>
            <person name="Nolan M."/>
            <person name="Ohm R.A."/>
            <person name="Pangilinan J."/>
            <person name="Pereira M.F."/>
            <person name="Perotto S."/>
            <person name="Peter M."/>
            <person name="Pfister S."/>
            <person name="Riley R."/>
            <person name="Sitrit Y."/>
            <person name="Stielow J.B."/>
            <person name="Szollosi G."/>
            <person name="Zifcakova L."/>
            <person name="Stursova M."/>
            <person name="Spatafora J.W."/>
            <person name="Tedersoo L."/>
            <person name="Vaario L.M."/>
            <person name="Yamada A."/>
            <person name="Yan M."/>
            <person name="Wang P."/>
            <person name="Xu J."/>
            <person name="Bruns T."/>
            <person name="Baldrian P."/>
            <person name="Vilgalys R."/>
            <person name="Dunand C."/>
            <person name="Henrissat B."/>
            <person name="Grigoriev I.V."/>
            <person name="Hibbett D."/>
            <person name="Nagy L.G."/>
            <person name="Martin F.M."/>
        </authorList>
    </citation>
    <scope>NUCLEOTIDE SEQUENCE</scope>
    <source>
        <strain evidence="16">UH-Tt-Lm1</strain>
    </source>
</reference>
<dbReference type="Gene3D" id="1.10.238.10">
    <property type="entry name" value="EF-hand"/>
    <property type="match status" value="1"/>
</dbReference>
<comment type="caution">
    <text evidence="16">The sequence shown here is derived from an EMBL/GenBank/DDBJ whole genome shotgun (WGS) entry which is preliminary data.</text>
</comment>
<keyword evidence="4" id="KW-0813">Transport</keyword>
<evidence type="ECO:0000256" key="12">
    <source>
        <dbReference type="SAM" id="MobiDB-lite"/>
    </source>
</evidence>
<evidence type="ECO:0000313" key="17">
    <source>
        <dbReference type="Proteomes" id="UP000736335"/>
    </source>
</evidence>
<dbReference type="GO" id="GO:0015297">
    <property type="term" value="F:antiporter activity"/>
    <property type="evidence" value="ECO:0007669"/>
    <property type="project" value="UniProtKB-KW"/>
</dbReference>
<feature type="transmembrane region" description="Helical" evidence="13">
    <location>
        <begin position="116"/>
        <end position="139"/>
    </location>
</feature>
<evidence type="ECO:0000313" key="16">
    <source>
        <dbReference type="EMBL" id="KAF9792255.1"/>
    </source>
</evidence>
<dbReference type="Proteomes" id="UP000736335">
    <property type="component" value="Unassembled WGS sequence"/>
</dbReference>
<organism evidence="16 17">
    <name type="scientific">Thelephora terrestris</name>
    <dbReference type="NCBI Taxonomy" id="56493"/>
    <lineage>
        <taxon>Eukaryota</taxon>
        <taxon>Fungi</taxon>
        <taxon>Dikarya</taxon>
        <taxon>Basidiomycota</taxon>
        <taxon>Agaricomycotina</taxon>
        <taxon>Agaricomycetes</taxon>
        <taxon>Thelephorales</taxon>
        <taxon>Thelephoraceae</taxon>
        <taxon>Thelephora</taxon>
    </lineage>
</organism>
<dbReference type="OrthoDB" id="275278at2759"/>
<evidence type="ECO:0000259" key="15">
    <source>
        <dbReference type="PROSITE" id="PS51758"/>
    </source>
</evidence>
<feature type="domain" description="Letm1 RBD" evidence="15">
    <location>
        <begin position="162"/>
        <end position="477"/>
    </location>
</feature>
<dbReference type="InterPro" id="IPR011992">
    <property type="entry name" value="EF-hand-dom_pair"/>
</dbReference>
<proteinExistence type="inferred from homology"/>
<evidence type="ECO:0000256" key="1">
    <source>
        <dbReference type="ARBA" id="ARBA00004434"/>
    </source>
</evidence>
<dbReference type="Pfam" id="PF07766">
    <property type="entry name" value="LETM1_RBD"/>
    <property type="match status" value="1"/>
</dbReference>
<comment type="similarity">
    <text evidence="2">Belongs to the LETM1 family.</text>
</comment>
<keyword evidence="9 13" id="KW-0472">Membrane</keyword>
<keyword evidence="8 11" id="KW-0496">Mitochondrion</keyword>
<keyword evidence="17" id="KW-1185">Reference proteome</keyword>
<dbReference type="InterPro" id="IPR002048">
    <property type="entry name" value="EF_hand_dom"/>
</dbReference>
<evidence type="ECO:0000259" key="14">
    <source>
        <dbReference type="PROSITE" id="PS50222"/>
    </source>
</evidence>
<evidence type="ECO:0000256" key="5">
    <source>
        <dbReference type="ARBA" id="ARBA00022692"/>
    </source>
</evidence>
<sequence>MSVWLLRRGQSAILTQSYSRIIRSSPPILLRASRYQSTKPIDNPPPSKSTSLSEPQPPLVTRAWSKVKHEASHYWSGSKLLAKEVRIASRLQWKLLHGDSLTRRERRQLKRTTTDILRLIPFAVFVIVPFMEFLLPVALKLFPNMLPSTFEDKFAAEEKERKLLRVRLEMAKFLQETLRESGLKANAHIVDSEAFKEFFRKVRSTGESPSAADVVNVARLFDDDLTLDNLSRPQLVSMCRYMGVNAFGTDNFLRGAIRAQLLQLRRDDQLIASEGIDELSTSELQSACQARGIRVSGVSPARLREEFATWIDLHLHNRVSGVLLILGRAFDFDRKSLGDEDGKTGIIRSLESVLSGLPDNLLSEAELEVDSDNASYKQKLEVLKQQEELIEDEQEQEQREEDARRAKKEEEARLAESLLPDSELHPEKVELEDARMTTEQAKELAEALSVVSAKSSVLKERDELRALMEENLAADEDPKSPSGALTKRIRSMLTKIDAQLQDYDSRVGNSLQMISVDAQGRISVEDLEKALAVIKHKPDEEVGHLVIEKLDVDKDGFVELDHLLVLVKEEGLGVVVDDEAQNLLGQGKEIKNMKPRKEDIIQE</sequence>
<feature type="compositionally biased region" description="Basic and acidic residues" evidence="12">
    <location>
        <begin position="401"/>
        <end position="414"/>
    </location>
</feature>
<evidence type="ECO:0000256" key="9">
    <source>
        <dbReference type="ARBA" id="ARBA00023136"/>
    </source>
</evidence>
<reference evidence="16" key="2">
    <citation type="submission" date="2020-11" db="EMBL/GenBank/DDBJ databases">
        <authorList>
            <consortium name="DOE Joint Genome Institute"/>
            <person name="Kuo A."/>
            <person name="Miyauchi S."/>
            <person name="Kiss E."/>
            <person name="Drula E."/>
            <person name="Kohler A."/>
            <person name="Sanchez-Garcia M."/>
            <person name="Andreopoulos B."/>
            <person name="Barry K.W."/>
            <person name="Bonito G."/>
            <person name="Buee M."/>
            <person name="Carver A."/>
            <person name="Chen C."/>
            <person name="Cichocki N."/>
            <person name="Clum A."/>
            <person name="Culley D."/>
            <person name="Crous P.W."/>
            <person name="Fauchery L."/>
            <person name="Girlanda M."/>
            <person name="Hayes R."/>
            <person name="Keri Z."/>
            <person name="Labutti K."/>
            <person name="Lipzen A."/>
            <person name="Lombard V."/>
            <person name="Magnuson J."/>
            <person name="Maillard F."/>
            <person name="Morin E."/>
            <person name="Murat C."/>
            <person name="Nolan M."/>
            <person name="Ohm R."/>
            <person name="Pangilinan J."/>
            <person name="Pereira M."/>
            <person name="Perotto S."/>
            <person name="Peter M."/>
            <person name="Riley R."/>
            <person name="Sitrit Y."/>
            <person name="Stielow B."/>
            <person name="Szollosi G."/>
            <person name="Zifcakova L."/>
            <person name="Stursova M."/>
            <person name="Spatafora J.W."/>
            <person name="Tedersoo L."/>
            <person name="Vaario L.-M."/>
            <person name="Yamada A."/>
            <person name="Yan M."/>
            <person name="Wang P."/>
            <person name="Xu J."/>
            <person name="Bruns T."/>
            <person name="Baldrian P."/>
            <person name="Vilgalys R."/>
            <person name="Henrissat B."/>
            <person name="Grigoriev I.V."/>
            <person name="Hibbett D."/>
            <person name="Nagy L.G."/>
            <person name="Martin F.M."/>
        </authorList>
    </citation>
    <scope>NUCLEOTIDE SEQUENCE</scope>
    <source>
        <strain evidence="16">UH-Tt-Lm1</strain>
    </source>
</reference>
<evidence type="ECO:0000256" key="10">
    <source>
        <dbReference type="ARBA" id="ARBA00031360"/>
    </source>
</evidence>
<evidence type="ECO:0000256" key="8">
    <source>
        <dbReference type="ARBA" id="ARBA00023128"/>
    </source>
</evidence>
<dbReference type="PROSITE" id="PS51758">
    <property type="entry name" value="LETM1_RBD"/>
    <property type="match status" value="1"/>
</dbReference>
<keyword evidence="4" id="KW-0050">Antiport</keyword>
<evidence type="ECO:0000256" key="2">
    <source>
        <dbReference type="ARBA" id="ARBA00009584"/>
    </source>
</evidence>
<dbReference type="GO" id="GO:0005509">
    <property type="term" value="F:calcium ion binding"/>
    <property type="evidence" value="ECO:0007669"/>
    <property type="project" value="InterPro"/>
</dbReference>
<dbReference type="AlphaFoldDB" id="A0A9P6LBC7"/>
<evidence type="ECO:0000256" key="6">
    <source>
        <dbReference type="ARBA" id="ARBA00022792"/>
    </source>
</evidence>
<evidence type="ECO:0000256" key="7">
    <source>
        <dbReference type="ARBA" id="ARBA00022989"/>
    </source>
</evidence>
<dbReference type="PANTHER" id="PTHR14009:SF1">
    <property type="entry name" value="MITOCHONDRIAL PROTON_CALCIUM EXCHANGER PROTEIN"/>
    <property type="match status" value="1"/>
</dbReference>
<accession>A0A9P6LBC7</accession>
<feature type="domain" description="EF-hand" evidence="14">
    <location>
        <begin position="538"/>
        <end position="573"/>
    </location>
</feature>
<feature type="region of interest" description="Disordered" evidence="12">
    <location>
        <begin position="390"/>
        <end position="427"/>
    </location>
</feature>
<dbReference type="SUPFAM" id="SSF47473">
    <property type="entry name" value="EF-hand"/>
    <property type="match status" value="1"/>
</dbReference>
<dbReference type="GO" id="GO:0043022">
    <property type="term" value="F:ribosome binding"/>
    <property type="evidence" value="ECO:0007669"/>
    <property type="project" value="InterPro"/>
</dbReference>
<evidence type="ECO:0000256" key="13">
    <source>
        <dbReference type="SAM" id="Phobius"/>
    </source>
</evidence>
<keyword evidence="5 13" id="KW-0812">Transmembrane</keyword>
<evidence type="ECO:0000256" key="3">
    <source>
        <dbReference type="ARBA" id="ARBA00020557"/>
    </source>
</evidence>
<evidence type="ECO:0000256" key="11">
    <source>
        <dbReference type="PROSITE-ProRule" id="PRU01094"/>
    </source>
</evidence>
<dbReference type="GO" id="GO:0030003">
    <property type="term" value="P:intracellular monoatomic cation homeostasis"/>
    <property type="evidence" value="ECO:0007669"/>
    <property type="project" value="TreeGrafter"/>
</dbReference>
<dbReference type="InterPro" id="IPR033122">
    <property type="entry name" value="LETM1-like_RBD"/>
</dbReference>